<feature type="domain" description="Glycosyltransferase subfamily 4-like N-terminal" evidence="2">
    <location>
        <begin position="13"/>
        <end position="165"/>
    </location>
</feature>
<organism evidence="3 4">
    <name type="scientific">Alkalimarinus sediminis</name>
    <dbReference type="NCBI Taxonomy" id="1632866"/>
    <lineage>
        <taxon>Bacteria</taxon>
        <taxon>Pseudomonadati</taxon>
        <taxon>Pseudomonadota</taxon>
        <taxon>Gammaproteobacteria</taxon>
        <taxon>Alteromonadales</taxon>
        <taxon>Alteromonadaceae</taxon>
        <taxon>Alkalimarinus</taxon>
    </lineage>
</organism>
<proteinExistence type="predicted"/>
<feature type="domain" description="Glycosyl transferase family 1" evidence="1">
    <location>
        <begin position="181"/>
        <end position="340"/>
    </location>
</feature>
<dbReference type="EMBL" id="CP101527">
    <property type="protein sequence ID" value="UZW74058.1"/>
    <property type="molecule type" value="Genomic_DNA"/>
</dbReference>
<dbReference type="PANTHER" id="PTHR12526">
    <property type="entry name" value="GLYCOSYLTRANSFERASE"/>
    <property type="match status" value="1"/>
</dbReference>
<sequence length="370" mass="41483">MKVLQVLPGLNSGGVEKGTLEIAQALVQAGHDSTVLSAGGRLVDPLEKDGSRHVTWDIGRKSLSTLFQVRKIRQWLTQEQFDVVHVRSRMPAWVIWLAWRKMPSATRPRLVSTMHGLHSVNRYSEIMTCGERVIVVSKSVEKYIIDNYPRTDHNKLRLIYRGIDAKDFPYGYQADASWKQAFFEQYPSLKNSLIVTLPGRMTRLKGHLGFIEIINNLKSTGLNVKGLVVGGEDPKRKGYAEEVYKTVAEHDLKDDIIFAGHRSDMKELYAISNVILSLSTKPESFGRTVLEPLSMGVPVVGYNHGGVGEILTALFPDGAAELNNIKQVQDKVTAILQGQNQSVIENKLFLLSEMKEKTLALYQALTQEKR</sequence>
<dbReference type="KEGG" id="asem:NNL22_13605"/>
<dbReference type="Gene3D" id="3.40.50.2000">
    <property type="entry name" value="Glycogen Phosphorylase B"/>
    <property type="match status" value="2"/>
</dbReference>
<evidence type="ECO:0000259" key="1">
    <source>
        <dbReference type="Pfam" id="PF00534"/>
    </source>
</evidence>
<dbReference type="RefSeq" id="WP_251811517.1">
    <property type="nucleotide sequence ID" value="NZ_CP101527.1"/>
</dbReference>
<reference evidence="3" key="1">
    <citation type="submission" date="2022-07" db="EMBL/GenBank/DDBJ databases">
        <title>Alkalimarinus sp. nov., isolated from gut of a Alitta virens.</title>
        <authorList>
            <person name="Yang A.I."/>
            <person name="Shin N.-R."/>
        </authorList>
    </citation>
    <scope>NUCLEOTIDE SEQUENCE</scope>
    <source>
        <strain evidence="3">FA028</strain>
    </source>
</reference>
<dbReference type="Pfam" id="PF00534">
    <property type="entry name" value="Glycos_transf_1"/>
    <property type="match status" value="1"/>
</dbReference>
<evidence type="ECO:0000313" key="4">
    <source>
        <dbReference type="Proteomes" id="UP001164472"/>
    </source>
</evidence>
<dbReference type="Pfam" id="PF13439">
    <property type="entry name" value="Glyco_transf_4"/>
    <property type="match status" value="1"/>
</dbReference>
<dbReference type="SUPFAM" id="SSF53756">
    <property type="entry name" value="UDP-Glycosyltransferase/glycogen phosphorylase"/>
    <property type="match status" value="1"/>
</dbReference>
<evidence type="ECO:0000259" key="2">
    <source>
        <dbReference type="Pfam" id="PF13439"/>
    </source>
</evidence>
<dbReference type="AlphaFoldDB" id="A0A9E8HJX9"/>
<dbReference type="InterPro" id="IPR028098">
    <property type="entry name" value="Glyco_trans_4-like_N"/>
</dbReference>
<dbReference type="GO" id="GO:0016757">
    <property type="term" value="F:glycosyltransferase activity"/>
    <property type="evidence" value="ECO:0007669"/>
    <property type="project" value="InterPro"/>
</dbReference>
<accession>A0A9E8HJX9</accession>
<keyword evidence="4" id="KW-1185">Reference proteome</keyword>
<dbReference type="GO" id="GO:1901135">
    <property type="term" value="P:carbohydrate derivative metabolic process"/>
    <property type="evidence" value="ECO:0007669"/>
    <property type="project" value="UniProtKB-ARBA"/>
</dbReference>
<dbReference type="CDD" id="cd03819">
    <property type="entry name" value="GT4_WavL-like"/>
    <property type="match status" value="1"/>
</dbReference>
<dbReference type="InterPro" id="IPR001296">
    <property type="entry name" value="Glyco_trans_1"/>
</dbReference>
<gene>
    <name evidence="3" type="ORF">NNL22_13605</name>
</gene>
<protein>
    <submittedName>
        <fullName evidence="3">Glycosyltransferase family 4 protein</fullName>
    </submittedName>
</protein>
<name>A0A9E8HJX9_9ALTE</name>
<evidence type="ECO:0000313" key="3">
    <source>
        <dbReference type="EMBL" id="UZW74058.1"/>
    </source>
</evidence>
<dbReference type="PANTHER" id="PTHR12526:SF638">
    <property type="entry name" value="SPORE COAT PROTEIN SA"/>
    <property type="match status" value="1"/>
</dbReference>
<dbReference type="Proteomes" id="UP001164472">
    <property type="component" value="Chromosome"/>
</dbReference>